<dbReference type="GeneID" id="54361199"/>
<name>A0A6J3LZ65_9PEZI</name>
<organism evidence="3">
    <name type="scientific">Dissoconium aciculare CBS 342.82</name>
    <dbReference type="NCBI Taxonomy" id="1314786"/>
    <lineage>
        <taxon>Eukaryota</taxon>
        <taxon>Fungi</taxon>
        <taxon>Dikarya</taxon>
        <taxon>Ascomycota</taxon>
        <taxon>Pezizomycotina</taxon>
        <taxon>Dothideomycetes</taxon>
        <taxon>Dothideomycetidae</taxon>
        <taxon>Mycosphaerellales</taxon>
        <taxon>Dissoconiaceae</taxon>
        <taxon>Dissoconium</taxon>
    </lineage>
</organism>
<dbReference type="Proteomes" id="UP000504637">
    <property type="component" value="Unplaced"/>
</dbReference>
<evidence type="ECO:0000313" key="2">
    <source>
        <dbReference type="Proteomes" id="UP000504637"/>
    </source>
</evidence>
<proteinExistence type="predicted"/>
<reference evidence="3" key="3">
    <citation type="submission" date="2025-08" db="UniProtKB">
        <authorList>
            <consortium name="RefSeq"/>
        </authorList>
    </citation>
    <scope>IDENTIFICATION</scope>
    <source>
        <strain evidence="3">CBS 342.82</strain>
    </source>
</reference>
<feature type="compositionally biased region" description="Low complexity" evidence="1">
    <location>
        <begin position="91"/>
        <end position="108"/>
    </location>
</feature>
<dbReference type="AlphaFoldDB" id="A0A6J3LZ65"/>
<evidence type="ECO:0000256" key="1">
    <source>
        <dbReference type="SAM" id="MobiDB-lite"/>
    </source>
</evidence>
<evidence type="ECO:0000313" key="3">
    <source>
        <dbReference type="RefSeq" id="XP_033456963.1"/>
    </source>
</evidence>
<feature type="region of interest" description="Disordered" evidence="1">
    <location>
        <begin position="91"/>
        <end position="151"/>
    </location>
</feature>
<protein>
    <submittedName>
        <fullName evidence="3">Uncharacterized protein</fullName>
    </submittedName>
</protein>
<gene>
    <name evidence="3" type="ORF">K489DRAFT_373144</name>
</gene>
<reference evidence="3" key="1">
    <citation type="submission" date="2020-01" db="EMBL/GenBank/DDBJ databases">
        <authorList>
            <consortium name="DOE Joint Genome Institute"/>
            <person name="Haridas S."/>
            <person name="Albert R."/>
            <person name="Binder M."/>
            <person name="Bloem J."/>
            <person name="Labutti K."/>
            <person name="Salamov A."/>
            <person name="Andreopoulos B."/>
            <person name="Baker S.E."/>
            <person name="Barry K."/>
            <person name="Bills G."/>
            <person name="Bluhm B.H."/>
            <person name="Cannon C."/>
            <person name="Castanera R."/>
            <person name="Culley D.E."/>
            <person name="Daum C."/>
            <person name="Ezra D."/>
            <person name="Gonzalez J.B."/>
            <person name="Henrissat B."/>
            <person name="Kuo A."/>
            <person name="Liang C."/>
            <person name="Lipzen A."/>
            <person name="Lutzoni F."/>
            <person name="Magnuson J."/>
            <person name="Mondo S."/>
            <person name="Nolan M."/>
            <person name="Ohm R."/>
            <person name="Pangilinan J."/>
            <person name="Park H.-J."/>
            <person name="Ramirez L."/>
            <person name="Alfaro M."/>
            <person name="Sun H."/>
            <person name="Tritt A."/>
            <person name="Yoshinaga Y."/>
            <person name="Zwiers L.-H."/>
            <person name="Turgeon B.G."/>
            <person name="Goodwin S.B."/>
            <person name="Spatafora J.W."/>
            <person name="Crous P.W."/>
            <person name="Grigoriev I.V."/>
        </authorList>
    </citation>
    <scope>NUCLEOTIDE SEQUENCE</scope>
    <source>
        <strain evidence="3">CBS 342.82</strain>
    </source>
</reference>
<keyword evidence="2" id="KW-1185">Reference proteome</keyword>
<reference evidence="3" key="2">
    <citation type="submission" date="2020-04" db="EMBL/GenBank/DDBJ databases">
        <authorList>
            <consortium name="NCBI Genome Project"/>
        </authorList>
    </citation>
    <scope>NUCLEOTIDE SEQUENCE</scope>
    <source>
        <strain evidence="3">CBS 342.82</strain>
    </source>
</reference>
<sequence>MSTIEHPIVLPINTVPNHQTHVMAGVLIAVAGSTFIEKIRTKRQQRYSRIEGSRRQSRIPQFDQTEQLDKHHLVEQVTEIVHELPPYEQCVSEPTTTATAPSSPVTQTVDVPASSPPPYRLTTSIDEVRQDEQQQQQQQQPSTPIDKKRRSIDFNLRRLSSSLKFTTPDILAGVSAAHDFKHLLPWSP</sequence>
<accession>A0A6J3LZ65</accession>
<dbReference type="RefSeq" id="XP_033456963.1">
    <property type="nucleotide sequence ID" value="XM_033603399.1"/>
</dbReference>